<protein>
    <submittedName>
        <fullName evidence="2">Uncharacterized protein</fullName>
    </submittedName>
</protein>
<dbReference type="EMBL" id="BAAABV010000015">
    <property type="protein sequence ID" value="GAA0285601.1"/>
    <property type="molecule type" value="Genomic_DNA"/>
</dbReference>
<evidence type="ECO:0000313" key="2">
    <source>
        <dbReference type="EMBL" id="GAA0285601.1"/>
    </source>
</evidence>
<feature type="region of interest" description="Disordered" evidence="1">
    <location>
        <begin position="1"/>
        <end position="129"/>
    </location>
</feature>
<evidence type="ECO:0000313" key="3">
    <source>
        <dbReference type="Proteomes" id="UP001501867"/>
    </source>
</evidence>
<feature type="compositionally biased region" description="Basic and acidic residues" evidence="1">
    <location>
        <begin position="11"/>
        <end position="35"/>
    </location>
</feature>
<gene>
    <name evidence="2" type="ORF">GCM10010302_24840</name>
</gene>
<name>A0ABN0VC98_9ACTN</name>
<feature type="compositionally biased region" description="Low complexity" evidence="1">
    <location>
        <begin position="65"/>
        <end position="83"/>
    </location>
</feature>
<accession>A0ABN0VC98</accession>
<sequence>MTTNTAGPHPPEADPPARRRGCAGDRDRWLGRDFPTEGTPDGGTATGPGRSRAEGRRARHRRQGRNQARPEARSGTPPETGASTGPGAGPGACPAPGVCRGFLTDETPDGGTATAPGQRPAGGPLRHAA</sequence>
<reference evidence="2 3" key="1">
    <citation type="journal article" date="2019" name="Int. J. Syst. Evol. Microbiol.">
        <title>The Global Catalogue of Microorganisms (GCM) 10K type strain sequencing project: providing services to taxonomists for standard genome sequencing and annotation.</title>
        <authorList>
            <consortium name="The Broad Institute Genomics Platform"/>
            <consortium name="The Broad Institute Genome Sequencing Center for Infectious Disease"/>
            <person name="Wu L."/>
            <person name="Ma J."/>
        </authorList>
    </citation>
    <scope>NUCLEOTIDE SEQUENCE [LARGE SCALE GENOMIC DNA]</scope>
    <source>
        <strain evidence="2 3">JCM 4505</strain>
    </source>
</reference>
<comment type="caution">
    <text evidence="2">The sequence shown here is derived from an EMBL/GenBank/DDBJ whole genome shotgun (WGS) entry which is preliminary data.</text>
</comment>
<dbReference type="Proteomes" id="UP001501867">
    <property type="component" value="Unassembled WGS sequence"/>
</dbReference>
<evidence type="ECO:0000256" key="1">
    <source>
        <dbReference type="SAM" id="MobiDB-lite"/>
    </source>
</evidence>
<proteinExistence type="predicted"/>
<organism evidence="2 3">
    <name type="scientific">Streptomyces polychromogenes</name>
    <dbReference type="NCBI Taxonomy" id="67342"/>
    <lineage>
        <taxon>Bacteria</taxon>
        <taxon>Bacillati</taxon>
        <taxon>Actinomycetota</taxon>
        <taxon>Actinomycetes</taxon>
        <taxon>Kitasatosporales</taxon>
        <taxon>Streptomycetaceae</taxon>
        <taxon>Streptomyces</taxon>
    </lineage>
</organism>
<keyword evidence="3" id="KW-1185">Reference proteome</keyword>